<organism evidence="3 4">
    <name type="scientific">Polypedilum vanderplanki</name>
    <name type="common">Sleeping chironomid midge</name>
    <dbReference type="NCBI Taxonomy" id="319348"/>
    <lineage>
        <taxon>Eukaryota</taxon>
        <taxon>Metazoa</taxon>
        <taxon>Ecdysozoa</taxon>
        <taxon>Arthropoda</taxon>
        <taxon>Hexapoda</taxon>
        <taxon>Insecta</taxon>
        <taxon>Pterygota</taxon>
        <taxon>Neoptera</taxon>
        <taxon>Endopterygota</taxon>
        <taxon>Diptera</taxon>
        <taxon>Nematocera</taxon>
        <taxon>Chironomoidea</taxon>
        <taxon>Chironomidae</taxon>
        <taxon>Chironominae</taxon>
        <taxon>Polypedilum</taxon>
        <taxon>Polypedilum</taxon>
    </lineage>
</organism>
<feature type="compositionally biased region" description="Basic and acidic residues" evidence="1">
    <location>
        <begin position="1872"/>
        <end position="1881"/>
    </location>
</feature>
<feature type="compositionally biased region" description="Basic and acidic residues" evidence="1">
    <location>
        <begin position="2868"/>
        <end position="2881"/>
    </location>
</feature>
<dbReference type="SMART" id="SM00384">
    <property type="entry name" value="AT_hook"/>
    <property type="match status" value="3"/>
</dbReference>
<evidence type="ECO:0000313" key="3">
    <source>
        <dbReference type="EMBL" id="KAG5667296.1"/>
    </source>
</evidence>
<comment type="caution">
    <text evidence="3">The sequence shown here is derived from an EMBL/GenBank/DDBJ whole genome shotgun (WGS) entry which is preliminary data.</text>
</comment>
<dbReference type="OrthoDB" id="687730at2759"/>
<dbReference type="Proteomes" id="UP001107558">
    <property type="component" value="Chromosome 4"/>
</dbReference>
<dbReference type="InterPro" id="IPR000253">
    <property type="entry name" value="FHA_dom"/>
</dbReference>
<feature type="compositionally biased region" description="Low complexity" evidence="1">
    <location>
        <begin position="2293"/>
        <end position="2309"/>
    </location>
</feature>
<dbReference type="GO" id="GO:0003677">
    <property type="term" value="F:DNA binding"/>
    <property type="evidence" value="ECO:0007669"/>
    <property type="project" value="InterPro"/>
</dbReference>
<feature type="compositionally biased region" description="Polar residues" evidence="1">
    <location>
        <begin position="1152"/>
        <end position="1190"/>
    </location>
</feature>
<feature type="region of interest" description="Disordered" evidence="1">
    <location>
        <begin position="1576"/>
        <end position="1599"/>
    </location>
</feature>
<dbReference type="EMBL" id="JADBJN010000004">
    <property type="protein sequence ID" value="KAG5667296.1"/>
    <property type="molecule type" value="Genomic_DNA"/>
</dbReference>
<dbReference type="CDD" id="cd00060">
    <property type="entry name" value="FHA"/>
    <property type="match status" value="1"/>
</dbReference>
<dbReference type="Pfam" id="PF00498">
    <property type="entry name" value="FHA"/>
    <property type="match status" value="1"/>
</dbReference>
<reference evidence="3" key="1">
    <citation type="submission" date="2021-03" db="EMBL/GenBank/DDBJ databases">
        <title>Chromosome level genome of the anhydrobiotic midge Polypedilum vanderplanki.</title>
        <authorList>
            <person name="Yoshida Y."/>
            <person name="Kikawada T."/>
            <person name="Gusev O."/>
        </authorList>
    </citation>
    <scope>NUCLEOTIDE SEQUENCE</scope>
    <source>
        <strain evidence="3">NIAS01</strain>
        <tissue evidence="3">Whole body or cell culture</tissue>
    </source>
</reference>
<feature type="region of interest" description="Disordered" evidence="1">
    <location>
        <begin position="2283"/>
        <end position="2327"/>
    </location>
</feature>
<evidence type="ECO:0000259" key="2">
    <source>
        <dbReference type="PROSITE" id="PS50006"/>
    </source>
</evidence>
<feature type="region of interest" description="Disordered" evidence="1">
    <location>
        <begin position="1849"/>
        <end position="1881"/>
    </location>
</feature>
<feature type="compositionally biased region" description="Basic and acidic residues" evidence="1">
    <location>
        <begin position="1082"/>
        <end position="1100"/>
    </location>
</feature>
<dbReference type="PROSITE" id="PS50006">
    <property type="entry name" value="FHA_DOMAIN"/>
    <property type="match status" value="1"/>
</dbReference>
<feature type="compositionally biased region" description="Polar residues" evidence="1">
    <location>
        <begin position="1818"/>
        <end position="1827"/>
    </location>
</feature>
<feature type="compositionally biased region" description="Basic residues" evidence="1">
    <location>
        <begin position="1849"/>
        <end position="1863"/>
    </location>
</feature>
<dbReference type="SUPFAM" id="SSF49879">
    <property type="entry name" value="SMAD/FHA domain"/>
    <property type="match status" value="1"/>
</dbReference>
<dbReference type="SMART" id="SM00240">
    <property type="entry name" value="FHA"/>
    <property type="match status" value="1"/>
</dbReference>
<feature type="region of interest" description="Disordered" evidence="1">
    <location>
        <begin position="2167"/>
        <end position="2194"/>
    </location>
</feature>
<dbReference type="Gene3D" id="2.60.200.20">
    <property type="match status" value="1"/>
</dbReference>
<evidence type="ECO:0000256" key="1">
    <source>
        <dbReference type="SAM" id="MobiDB-lite"/>
    </source>
</evidence>
<feature type="region of interest" description="Disordered" evidence="1">
    <location>
        <begin position="1807"/>
        <end position="1837"/>
    </location>
</feature>
<sequence>MEKHVIKSKINLNEESPYSYTIRLKRVGYPETIPIIWKKISIGRSNCTYNLRSKKVSRNHCEIFIRDKKIYLSNSENAKLTVVNGRKINNYEECELIVNDLVGFGTWPYPHREYEKDEFVFKLERARQRIILNGDEISSMDLQENDEIQDCPIKLSLDQISKSSASPKILKKSFKNIKQKCTLNLNDGKSKARTKIIRKNSKAASNLKIDTKAKTNDKNSNEVSIASNLSSIIAESHKCLNETSKNTTNHATEEPTKENLKISLNDAFNGQIELCSTEITQKTDEIKLSENSINESDSAIQLTENLITSEINDKSEIYTNNKPGVIVENSNDDSNFSLKDLLEKPTKLTTNKQIMSNFLFKSIEEEKLNEKIIENNNLVDSNTYKNEYEKFLTIPKVPKTRNIYINPQNAESSNQNISNKIQILEIEDLTPKETRLASNQQNSQIVHQDSQEGKVSSLDQQIAIHPSNNVKVKANSVSVQSGLQLVTQNSQDENLENSTPVKTAQISNNFYQNVANFGTNSSNILLCPQNVKNITPVQLGTNLVQQTFPVINFNPNIQSSSVNLQNSLPIAQNSIPIAQSYIVTQEKLGSAQPINPNVQKILIISQMPSNDLENGQQSVSSQNIESSNPMLNPKIILPSMGTYLPNLTDSTVVQSPQFGNLPFLIQPAATVMPNMITTTSVTSSNQPNFFKPPICNMPSFSQGFETDSTKIVNFQTTNPIFSPNNMKPIYYNQNSATVKSLVNNKNQNIDVTQKVDYSINVISNVNIDEQQGQNQSDLVNLHTINVGNNKEKPTNNGLNRNLVQSSNGRLNLNQSAQSPQGNEMSAIQSNACIIIPSESQQNSNQKQKKISKICNNEKLDQNKNQSNIKLLETTIPNQLTIPGREIVLRPSSSNILQQVHSISSQSFHQTSLNSSQYIENLNDIDKNLLQNSTINSKKSLTSLVKEITKTQKLPSNAQKFNALIKGKDGSGHSIVKECIFVRKDPNNLDDCLVFIDHNFKESKNHGKEIVVIEDEISSNSKLTLNEEISNVPVQNSTNILRIKQNEQENTNNLQNQLRKLTKIPKTAVKSSSDQTISTKLQTHSDQKIKSKTNKNGEKSKSSLNEFGSSMLRTLLISETPTLKRSNSSNYLSSNKSSFQSIDLTKTEDETKIQTSKNSSKSQILTRSKSESQLANSTAENSSQKSKNSYIFPSMTSEDIKNEFKCRNGKTSRKITQTQEEYLKLFKSSEKNEKSHEIVKERLKNLVFKRRNRNQETSIVDLTEEANDSNSNPKNIKEIEAINNATQEISLTTEQNILTDQTITGIDPNAFEEVFIEILHEGMSQDQVEISSEEFNNLIFLDEDFTQEILGLNNTQEGINGNSIQRSIENKIYNGSVNTAQEIIESQQNDAEINKIGTPSESIKNLESNSSNLKINNENLIDLESQKFESQKNINRETKKSSELEKNANLQIESLISKQNVIKEIKSTEEHETCDKEIDLLTSMDNTDQKMKASMINQNSDDEEIQKVSLVNSGINNEDKEEQNSLMKESMNIENQENFRIFESSNATIQSKTNEHENFQNSSNTKYSEDLNLNQIESSSSESETQLQNDQINNKPQQKNQNTTFKLKLLKPTSQKIQIIERKFYKTRKLIKSNHMNEDIQNILATEENTDNKNLKNSSKILSFENLKKLQKELLMEVKISRKMRRKVYKKVFYVNMELNNELNEHKNSESSSSNIEESVKYKVREEEAQREIQDTKSNENHHKEIIDGKLAENANNKNQIVQNFKKTTRSEIKNYQEKFENESDSILKSSQNEIEIYDKNISITHQTSENNTNKKIESSSTAQNNSEIPIKRSRGRPRKTIALQICPPVRKRGRPPKKKRKVNLPKIISNDTKNEDKNHQEKVSNLIEDSIKRSSRSRKLTSKMQELKTRLWRKSLNYNENLLDKETVIEEEIEEGLKSKEEISNRDEVLEETQIKVNQAENLKSDLCQDENIHENLENLRNVEENTEVLTATENFVRETENSTVEENFITETNKSTEANIIKEADKSTMKENSNIYANKSNNNANLTPEFDKLIAEENSKVESNKFVLEVNLNNEAERSNLAEENLNEIEPTKTILPKKPAQNHEIIETTQNLDKPGISKSNSIEIFSTDKGMTVMSSEEIIQLLIKKSQTESVSSVKLNDDISKESTQISNNNQKTAVFSSNASQNEETENSTVLNTDVIQTSNLTNARSSSFTNADLQITQNSSASFIQHLEINADFNKKSALESKNEDKEFSSVDETQITSYKHESNLVIDTDRFEDRTMKTNIENGQISSKKSNESSSSVNNDNEISKNKANSPKTSIFYPVDDSSRNINSLISNPQNSQRLSENINDLHDKTPQEVSRCSTEENSQETSQIKNYKNLQEKIIKTSEITAQKCPQLICDIQPKKHKTEKHNKKVQRFSKNIFLVKVLKNDSTTHFKEKIKTSDAKVSQKSLEMKYEENSSKIIKRKRKNENIQDSAKKLRFSKRIIRESSKSLNEHMNNNTGLLENQTSPMTNINNHLHSENIEIINKSNRNIKKHKEVQEIVSNKIIAVKNKSIEFHNEENHDQQLQNISQNQEILQESIELFDNCETLDSSSVISEAVFNSGSNCQENKTSIEIENNKHTTMKPIQISKNQEQKLNKNSTETETVSNKTQMMESTKNSTSEEPKIIKKRGRKRKVIEESQNSSKKLKVEDQNLLAQKTSTQETEESLATVQENLPTLKILKSFFVKQQEGQRELIQNHDNLPNLILNSSSSNVSQKKLSFVNNSSNSFVTNQQKEGKDSKNKNLPEIGLKELLTSEGIDNAAENRKDVKFTSKSLRSSKLNQNSREIASKLNFKPSSRKTRKQLENLKTNEKNLRSNKNLKSLEESGEISEKNQRSLNEIQKVVNENQKDFVENQKSFDGKRKNSEDFNMTENYFIENEELAQEFDESRKISIDSNKNLNISKESHSKIHQKSPKFNTEISIIKKYSKYNEIFPTSKKLNTTSDKNLNNSFESVESFQNKVTELLVDLNLETSPEKVKQLSSNELQIQSFREFSKNLSNIPIFSNGEQKLKTENNKQKLMKISTKIQQNSSNINKTYSKTHQSSINIKNYSECQQSFSECYQNIPKNSEIEKNSRESFKNSFDFHPNFSEIVHDSSRFNENIHESQLNSLEISKNLSKVFNISAEIHQNFSKNTQVSQQNYQIPSLIPIPSTSKFDPQKSLQVSHHKKSEPLIIHSIEELPPLREIPNLNTIENHYNNEYDSDSDESYYVEEAKFSDEEEFVTEIFESKNTEEDENFENKTENYKVPFKKISGQNETNFDYENVEKSKSKNYRKIDLSLQIDQEIFHENNEQVSEIIDLTDDFDDKYENNEEFTQKIRIISRNNSNLNKKSCLKSNNKKPQRNVHFNQKIYVKTFEKEDWE</sequence>
<feature type="region of interest" description="Disordered" evidence="1">
    <location>
        <begin position="2858"/>
        <end position="2881"/>
    </location>
</feature>
<feature type="region of interest" description="Disordered" evidence="1">
    <location>
        <begin position="2638"/>
        <end position="2692"/>
    </location>
</feature>
<feature type="domain" description="FHA" evidence="2">
    <location>
        <begin position="40"/>
        <end position="88"/>
    </location>
</feature>
<feature type="region of interest" description="Disordered" evidence="1">
    <location>
        <begin position="1065"/>
        <end position="1105"/>
    </location>
</feature>
<evidence type="ECO:0000313" key="4">
    <source>
        <dbReference type="Proteomes" id="UP001107558"/>
    </source>
</evidence>
<keyword evidence="4" id="KW-1185">Reference proteome</keyword>
<name>A0A9J6BCK3_POLVA</name>
<feature type="compositionally biased region" description="Polar residues" evidence="1">
    <location>
        <begin position="2643"/>
        <end position="2665"/>
    </location>
</feature>
<feature type="compositionally biased region" description="Polar residues" evidence="1">
    <location>
        <begin position="1068"/>
        <end position="1081"/>
    </location>
</feature>
<gene>
    <name evidence="3" type="ORF">PVAND_015282</name>
</gene>
<dbReference type="InterPro" id="IPR017956">
    <property type="entry name" value="AT_hook_DNA-bd_motif"/>
</dbReference>
<accession>A0A9J6BCK3</accession>
<protein>
    <recommendedName>
        <fullName evidence="2">FHA domain-containing protein</fullName>
    </recommendedName>
</protein>
<proteinExistence type="predicted"/>
<feature type="region of interest" description="Disordered" evidence="1">
    <location>
        <begin position="1147"/>
        <end position="1190"/>
    </location>
</feature>
<dbReference type="InterPro" id="IPR008984">
    <property type="entry name" value="SMAD_FHA_dom_sf"/>
</dbReference>